<dbReference type="AlphaFoldDB" id="A0A8H4AZQ4"/>
<dbReference type="OrthoDB" id="2445285at2759"/>
<keyword evidence="2" id="KW-1185">Reference proteome</keyword>
<dbReference type="InterPro" id="IPR012337">
    <property type="entry name" value="RNaseH-like_sf"/>
</dbReference>
<proteinExistence type="predicted"/>
<sequence>MFLDNEDLLDHQDVLYKGFEKKYGHKYKYDGGTENMSYHLRTKHNLIEKNELASKSQQLQIDNMLSKITPHKSAKQNKLRHSISEWLTLIAETCEAASLTTDLWTAHSQDGYYFQQKANEFGLSNKITCIVTDNGANMKKAINSWNSIIRVPCSAHTIQLTVNCALTTIKQYTIRIRRLLNRNLDLFDKPGAKEDARKLNNYILHDYEWEFLCKLVDILQPFDQLTTYFSRIKYVTLSVINSSIEALKYEYANGTELSSEELSQIWNDQEELDNESDSDLFLNKNDIESESDEENINTLHKYNFKNKKY</sequence>
<gene>
    <name evidence="1" type="ORF">F8M41_026485</name>
</gene>
<evidence type="ECO:0000313" key="1">
    <source>
        <dbReference type="EMBL" id="KAF0548106.1"/>
    </source>
</evidence>
<dbReference type="GO" id="GO:0006357">
    <property type="term" value="P:regulation of transcription by RNA polymerase II"/>
    <property type="evidence" value="ECO:0007669"/>
    <property type="project" value="TreeGrafter"/>
</dbReference>
<dbReference type="PANTHER" id="PTHR46169">
    <property type="entry name" value="DNA REPLICATION-RELATED ELEMENT FACTOR, ISOFORM A"/>
    <property type="match status" value="1"/>
</dbReference>
<dbReference type="InterPro" id="IPR052717">
    <property type="entry name" value="Vacuolar_transposase_reg"/>
</dbReference>
<name>A0A8H4AZQ4_GIGMA</name>
<reference evidence="1 2" key="1">
    <citation type="journal article" date="2019" name="Environ. Microbiol.">
        <title>At the nexus of three kingdoms: the genome of the mycorrhizal fungus Gigaspora margarita provides insights into plant, endobacterial and fungal interactions.</title>
        <authorList>
            <person name="Venice F."/>
            <person name="Ghignone S."/>
            <person name="Salvioli di Fossalunga A."/>
            <person name="Amselem J."/>
            <person name="Novero M."/>
            <person name="Xianan X."/>
            <person name="Sedzielewska Toro K."/>
            <person name="Morin E."/>
            <person name="Lipzen A."/>
            <person name="Grigoriev I.V."/>
            <person name="Henrissat B."/>
            <person name="Martin F.M."/>
            <person name="Bonfante P."/>
        </authorList>
    </citation>
    <scope>NUCLEOTIDE SEQUENCE [LARGE SCALE GENOMIC DNA]</scope>
    <source>
        <strain evidence="1 2">BEG34</strain>
    </source>
</reference>
<dbReference type="Proteomes" id="UP000439903">
    <property type="component" value="Unassembled WGS sequence"/>
</dbReference>
<accession>A0A8H4AZQ4</accession>
<evidence type="ECO:0000313" key="2">
    <source>
        <dbReference type="Proteomes" id="UP000439903"/>
    </source>
</evidence>
<organism evidence="1 2">
    <name type="scientific">Gigaspora margarita</name>
    <dbReference type="NCBI Taxonomy" id="4874"/>
    <lineage>
        <taxon>Eukaryota</taxon>
        <taxon>Fungi</taxon>
        <taxon>Fungi incertae sedis</taxon>
        <taxon>Mucoromycota</taxon>
        <taxon>Glomeromycotina</taxon>
        <taxon>Glomeromycetes</taxon>
        <taxon>Diversisporales</taxon>
        <taxon>Gigasporaceae</taxon>
        <taxon>Gigaspora</taxon>
    </lineage>
</organism>
<dbReference type="SUPFAM" id="SSF53098">
    <property type="entry name" value="Ribonuclease H-like"/>
    <property type="match status" value="1"/>
</dbReference>
<comment type="caution">
    <text evidence="1">The sequence shown here is derived from an EMBL/GenBank/DDBJ whole genome shotgun (WGS) entry which is preliminary data.</text>
</comment>
<dbReference type="EMBL" id="WTPW01000100">
    <property type="protein sequence ID" value="KAF0548106.1"/>
    <property type="molecule type" value="Genomic_DNA"/>
</dbReference>
<dbReference type="GO" id="GO:0005634">
    <property type="term" value="C:nucleus"/>
    <property type="evidence" value="ECO:0007669"/>
    <property type="project" value="TreeGrafter"/>
</dbReference>
<dbReference type="PANTHER" id="PTHR46169:SF29">
    <property type="entry name" value="DNA REPLICATION-RELATED ELEMENT FACTOR, ISOFORM A"/>
    <property type="match status" value="1"/>
</dbReference>
<protein>
    <submittedName>
        <fullName evidence="1">Zinc finger bed domain-containing protein 1-like</fullName>
    </submittedName>
</protein>